<sequence>MTPAARVQTAIEVLDEILSGTPAEKALTGWARRSRFAGSKDRAAVRDHVYDGLRRRNSASFLGGDLSGRGIMLGILRQDGADLDALFSGQGYGPAALSVAEQIVPSGDVPLDIPEWLVPRLRDSMGGDFETGIAAMSARAPVALRVNLQKTDRDSARRALLEDGIETYSPTQASTALIATTGARKVAQSKTYQTGLVELQDVSSQMAIEAIPLRSDMKVLDYCAGGGGKVLGMAGRATAQYFACDAIEARLRDLPNRAERAGADIQVITDPAQHAPYDLVFCDVPCSGSGTWRRTPDAKWRFTKADLDELTQVQAGILFDAAQLVAPGGVLVYATCSLLDDENILQIQKFMDVSSGVKLVSTEQIPLGQETDGFCFAVLEVA</sequence>
<comment type="caution">
    <text evidence="7">The sequence shown here is derived from an EMBL/GenBank/DDBJ whole genome shotgun (WGS) entry which is preliminary data.</text>
</comment>
<feature type="binding site" evidence="5">
    <location>
        <position position="283"/>
    </location>
    <ligand>
        <name>S-adenosyl-L-methionine</name>
        <dbReference type="ChEBI" id="CHEBI:59789"/>
    </ligand>
</feature>
<dbReference type="PANTHER" id="PTHR22807:SF53">
    <property type="entry name" value="RIBOSOMAL RNA SMALL SUBUNIT METHYLTRANSFERASE B-RELATED"/>
    <property type="match status" value="1"/>
</dbReference>
<dbReference type="Pfam" id="PF01189">
    <property type="entry name" value="Methyltr_RsmB-F"/>
    <property type="match status" value="1"/>
</dbReference>
<feature type="active site" description="Nucleophile" evidence="5">
    <location>
        <position position="336"/>
    </location>
</feature>
<dbReference type="PANTHER" id="PTHR22807">
    <property type="entry name" value="NOP2 YEAST -RELATED NOL1/NOP2/FMU SUN DOMAIN-CONTAINING"/>
    <property type="match status" value="1"/>
</dbReference>
<organism evidence="7 8">
    <name type="scientific">Shimia abyssi</name>
    <dbReference type="NCBI Taxonomy" id="1662395"/>
    <lineage>
        <taxon>Bacteria</taxon>
        <taxon>Pseudomonadati</taxon>
        <taxon>Pseudomonadota</taxon>
        <taxon>Alphaproteobacteria</taxon>
        <taxon>Rhodobacterales</taxon>
        <taxon>Roseobacteraceae</taxon>
    </lineage>
</organism>
<dbReference type="OrthoDB" id="9810297at2"/>
<keyword evidence="2 5" id="KW-0808">Transferase</keyword>
<keyword evidence="3 5" id="KW-0949">S-adenosyl-L-methionine</keyword>
<dbReference type="GO" id="GO:0001510">
    <property type="term" value="P:RNA methylation"/>
    <property type="evidence" value="ECO:0007669"/>
    <property type="project" value="InterPro"/>
</dbReference>
<dbReference type="RefSeq" id="WP_106608500.1">
    <property type="nucleotide sequence ID" value="NZ_PYGJ01000006.1"/>
</dbReference>
<reference evidence="7 8" key="1">
    <citation type="submission" date="2018-03" db="EMBL/GenBank/DDBJ databases">
        <title>Genomic Encyclopedia of Archaeal and Bacterial Type Strains, Phase II (KMG-II): from individual species to whole genera.</title>
        <authorList>
            <person name="Goeker M."/>
        </authorList>
    </citation>
    <scope>NUCLEOTIDE SEQUENCE [LARGE SCALE GENOMIC DNA]</scope>
    <source>
        <strain evidence="7 8">DSM 100673</strain>
    </source>
</reference>
<feature type="domain" description="SAM-dependent MTase RsmB/NOP-type" evidence="6">
    <location>
        <begin position="132"/>
        <end position="382"/>
    </location>
</feature>
<name>A0A2P8FC68_9RHOB</name>
<dbReference type="CDD" id="cd02440">
    <property type="entry name" value="AdoMet_MTases"/>
    <property type="match status" value="1"/>
</dbReference>
<evidence type="ECO:0000256" key="3">
    <source>
        <dbReference type="ARBA" id="ARBA00022691"/>
    </source>
</evidence>
<dbReference type="EMBL" id="PYGJ01000006">
    <property type="protein sequence ID" value="PSL19294.1"/>
    <property type="molecule type" value="Genomic_DNA"/>
</dbReference>
<proteinExistence type="inferred from homology"/>
<dbReference type="InterPro" id="IPR023267">
    <property type="entry name" value="RCMT"/>
</dbReference>
<dbReference type="GO" id="GO:0003723">
    <property type="term" value="F:RNA binding"/>
    <property type="evidence" value="ECO:0007669"/>
    <property type="project" value="UniProtKB-UniRule"/>
</dbReference>
<comment type="caution">
    <text evidence="5">Lacks conserved residue(s) required for the propagation of feature annotation.</text>
</comment>
<evidence type="ECO:0000259" key="6">
    <source>
        <dbReference type="PROSITE" id="PS51686"/>
    </source>
</evidence>
<keyword evidence="8" id="KW-1185">Reference proteome</keyword>
<evidence type="ECO:0000313" key="7">
    <source>
        <dbReference type="EMBL" id="PSL19294.1"/>
    </source>
</evidence>
<dbReference type="Proteomes" id="UP000240418">
    <property type="component" value="Unassembled WGS sequence"/>
</dbReference>
<evidence type="ECO:0000256" key="4">
    <source>
        <dbReference type="ARBA" id="ARBA00022884"/>
    </source>
</evidence>
<dbReference type="PROSITE" id="PS51686">
    <property type="entry name" value="SAM_MT_RSMB_NOP"/>
    <property type="match status" value="1"/>
</dbReference>
<gene>
    <name evidence="7" type="ORF">CLV88_1065</name>
</gene>
<keyword evidence="4 5" id="KW-0694">RNA-binding</keyword>
<evidence type="ECO:0000256" key="2">
    <source>
        <dbReference type="ARBA" id="ARBA00022679"/>
    </source>
</evidence>
<keyword evidence="1 5" id="KW-0489">Methyltransferase</keyword>
<protein>
    <submittedName>
        <fullName evidence="7">16S rRNA (Cytosine967-C5)-methyltransferase</fullName>
    </submittedName>
</protein>
<accession>A0A2P8FC68</accession>
<evidence type="ECO:0000256" key="5">
    <source>
        <dbReference type="PROSITE-ProRule" id="PRU01023"/>
    </source>
</evidence>
<evidence type="ECO:0000313" key="8">
    <source>
        <dbReference type="Proteomes" id="UP000240418"/>
    </source>
</evidence>
<feature type="binding site" evidence="5">
    <location>
        <position position="245"/>
    </location>
    <ligand>
        <name>S-adenosyl-L-methionine</name>
        <dbReference type="ChEBI" id="CHEBI:59789"/>
    </ligand>
</feature>
<dbReference type="SUPFAM" id="SSF53335">
    <property type="entry name" value="S-adenosyl-L-methionine-dependent methyltransferases"/>
    <property type="match status" value="1"/>
</dbReference>
<dbReference type="InterPro" id="IPR049560">
    <property type="entry name" value="MeTrfase_RsmB-F_NOP2_cat"/>
</dbReference>
<dbReference type="InterPro" id="IPR054728">
    <property type="entry name" value="RsmB-like_ferredoxin"/>
</dbReference>
<dbReference type="InterPro" id="IPR001678">
    <property type="entry name" value="MeTrfase_RsmB-F_NOP2_dom"/>
</dbReference>
<comment type="similarity">
    <text evidence="5">Belongs to the class I-like SAM-binding methyltransferase superfamily. RsmB/NOP family.</text>
</comment>
<dbReference type="PRINTS" id="PR02008">
    <property type="entry name" value="RCMTFAMILY"/>
</dbReference>
<evidence type="ECO:0000256" key="1">
    <source>
        <dbReference type="ARBA" id="ARBA00022603"/>
    </source>
</evidence>
<dbReference type="InterPro" id="IPR029063">
    <property type="entry name" value="SAM-dependent_MTases_sf"/>
</dbReference>
<dbReference type="Gene3D" id="3.30.70.1170">
    <property type="entry name" value="Sun protein, domain 3"/>
    <property type="match status" value="1"/>
</dbReference>
<dbReference type="Pfam" id="PF22458">
    <property type="entry name" value="RsmF-B_ferredox"/>
    <property type="match status" value="1"/>
</dbReference>
<dbReference type="Gene3D" id="3.40.50.150">
    <property type="entry name" value="Vaccinia Virus protein VP39"/>
    <property type="match status" value="1"/>
</dbReference>
<dbReference type="AlphaFoldDB" id="A0A2P8FC68"/>
<dbReference type="GO" id="GO:0008173">
    <property type="term" value="F:RNA methyltransferase activity"/>
    <property type="evidence" value="ECO:0007669"/>
    <property type="project" value="InterPro"/>
</dbReference>